<feature type="compositionally biased region" description="Basic and acidic residues" evidence="12">
    <location>
        <begin position="42"/>
        <end position="55"/>
    </location>
</feature>
<dbReference type="OrthoDB" id="371463at2759"/>
<keyword evidence="7" id="KW-0254">Endocytosis</keyword>
<dbReference type="GO" id="GO:0015031">
    <property type="term" value="P:protein transport"/>
    <property type="evidence" value="ECO:0007669"/>
    <property type="project" value="UniProtKB-KW"/>
</dbReference>
<keyword evidence="9" id="KW-0472">Membrane</keyword>
<dbReference type="InterPro" id="IPR022775">
    <property type="entry name" value="AP_mu_sigma_su"/>
</dbReference>
<comment type="subcellular location">
    <subcellularLocation>
        <location evidence="1">Cell membrane</location>
    </subcellularLocation>
    <subcellularLocation>
        <location evidence="2">Membrane</location>
        <location evidence="2">Coated pit</location>
        <topology evidence="2">Peripheral membrane protein</topology>
        <orientation evidence="2">Cytoplasmic side</orientation>
    </subcellularLocation>
</comment>
<comment type="caution">
    <text evidence="14">The sequence shown here is derived from an EMBL/GenBank/DDBJ whole genome shotgun (WGS) entry which is preliminary data.</text>
</comment>
<dbReference type="EMBL" id="BSXT01001744">
    <property type="protein sequence ID" value="GMF44908.1"/>
    <property type="molecule type" value="Genomic_DNA"/>
</dbReference>
<feature type="domain" description="AP complex mu/sigma subunit" evidence="13">
    <location>
        <begin position="164"/>
        <end position="277"/>
    </location>
</feature>
<protein>
    <recommendedName>
        <fullName evidence="4">AP-2 complex subunit sigma</fullName>
    </recommendedName>
    <alternativeName>
        <fullName evidence="11">Sigma2-adaptin</fullName>
    </alternativeName>
</protein>
<dbReference type="CDD" id="cd14833">
    <property type="entry name" value="AP2_sigma"/>
    <property type="match status" value="1"/>
</dbReference>
<evidence type="ECO:0000256" key="7">
    <source>
        <dbReference type="ARBA" id="ARBA00022583"/>
    </source>
</evidence>
<dbReference type="AlphaFoldDB" id="A0A9W6XT29"/>
<dbReference type="Gene3D" id="3.30.450.60">
    <property type="match status" value="1"/>
</dbReference>
<evidence type="ECO:0000256" key="9">
    <source>
        <dbReference type="ARBA" id="ARBA00023136"/>
    </source>
</evidence>
<evidence type="ECO:0000256" key="4">
    <source>
        <dbReference type="ARBA" id="ARBA00013914"/>
    </source>
</evidence>
<keyword evidence="6" id="KW-1003">Cell membrane</keyword>
<dbReference type="Proteomes" id="UP001165121">
    <property type="component" value="Unassembled WGS sequence"/>
</dbReference>
<dbReference type="PANTHER" id="PTHR11753">
    <property type="entry name" value="ADAPTOR COMPLEXES SMALL SUBUNIT FAMILY"/>
    <property type="match status" value="1"/>
</dbReference>
<dbReference type="Pfam" id="PF01217">
    <property type="entry name" value="Clat_adaptor_s"/>
    <property type="match status" value="1"/>
</dbReference>
<gene>
    <name evidence="14" type="ORF">Pfra01_001586900</name>
</gene>
<keyword evidence="8" id="KW-0653">Protein transport</keyword>
<evidence type="ECO:0000256" key="8">
    <source>
        <dbReference type="ARBA" id="ARBA00022927"/>
    </source>
</evidence>
<evidence type="ECO:0000256" key="1">
    <source>
        <dbReference type="ARBA" id="ARBA00004236"/>
    </source>
</evidence>
<evidence type="ECO:0000256" key="5">
    <source>
        <dbReference type="ARBA" id="ARBA00022448"/>
    </source>
</evidence>
<accession>A0A9W6XT29</accession>
<evidence type="ECO:0000256" key="2">
    <source>
        <dbReference type="ARBA" id="ARBA00004277"/>
    </source>
</evidence>
<dbReference type="InterPro" id="IPR016635">
    <property type="entry name" value="AP_complex_ssu"/>
</dbReference>
<keyword evidence="15" id="KW-1185">Reference proteome</keyword>
<evidence type="ECO:0000313" key="14">
    <source>
        <dbReference type="EMBL" id="GMF44908.1"/>
    </source>
</evidence>
<comment type="similarity">
    <text evidence="3">Belongs to the adaptor complexes small subunit family.</text>
</comment>
<sequence length="277" mass="31622">MPKVAHDGGFGQWLSHGSLHEGQVNAEAIHQLHKHCPARISHERGSDEAHGDAFRRNKAPKSVDSGLKSALGVGWRMVLEAHSEFELGLFYWRAETTKPTIGRGLQFHAEECETPHVPPFFTVPSSAVSSAFLKIVPSVQWCEVSSSSVYVLLYCCTEFSPRWQIRFFLLQNRQGKTRLSKWYVPPPEDQEKTRLEAEIHRLVVARDAKHTNFIEFRNYKLIYRRYAGLFFILGVDLAANELLGLETIHLFVELLDQQFANVCELDIVFNFNKVANI</sequence>
<name>A0A9W6XT29_9STRA</name>
<dbReference type="GO" id="GO:0030122">
    <property type="term" value="C:AP-2 adaptor complex"/>
    <property type="evidence" value="ECO:0007669"/>
    <property type="project" value="InterPro"/>
</dbReference>
<evidence type="ECO:0000256" key="12">
    <source>
        <dbReference type="SAM" id="MobiDB-lite"/>
    </source>
</evidence>
<evidence type="ECO:0000256" key="10">
    <source>
        <dbReference type="ARBA" id="ARBA00023176"/>
    </source>
</evidence>
<dbReference type="GO" id="GO:0035615">
    <property type="term" value="F:clathrin adaptor activity"/>
    <property type="evidence" value="ECO:0007669"/>
    <property type="project" value="InterPro"/>
</dbReference>
<evidence type="ECO:0000259" key="13">
    <source>
        <dbReference type="Pfam" id="PF01217"/>
    </source>
</evidence>
<evidence type="ECO:0000256" key="11">
    <source>
        <dbReference type="ARBA" id="ARBA00032648"/>
    </source>
</evidence>
<keyword evidence="5" id="KW-0813">Transport</keyword>
<evidence type="ECO:0000256" key="3">
    <source>
        <dbReference type="ARBA" id="ARBA00006972"/>
    </source>
</evidence>
<evidence type="ECO:0000256" key="6">
    <source>
        <dbReference type="ARBA" id="ARBA00022475"/>
    </source>
</evidence>
<keyword evidence="10" id="KW-0168">Coated pit</keyword>
<feature type="region of interest" description="Disordered" evidence="12">
    <location>
        <begin position="42"/>
        <end position="65"/>
    </location>
</feature>
<dbReference type="InterPro" id="IPR027156">
    <property type="entry name" value="APS2"/>
</dbReference>
<dbReference type="InterPro" id="IPR011012">
    <property type="entry name" value="Longin-like_dom_sf"/>
</dbReference>
<dbReference type="GO" id="GO:0072583">
    <property type="term" value="P:clathrin-dependent endocytosis"/>
    <property type="evidence" value="ECO:0007669"/>
    <property type="project" value="InterPro"/>
</dbReference>
<organism evidence="14 15">
    <name type="scientific">Phytophthora fragariaefolia</name>
    <dbReference type="NCBI Taxonomy" id="1490495"/>
    <lineage>
        <taxon>Eukaryota</taxon>
        <taxon>Sar</taxon>
        <taxon>Stramenopiles</taxon>
        <taxon>Oomycota</taxon>
        <taxon>Peronosporomycetes</taxon>
        <taxon>Peronosporales</taxon>
        <taxon>Peronosporaceae</taxon>
        <taxon>Phytophthora</taxon>
    </lineage>
</organism>
<evidence type="ECO:0000313" key="15">
    <source>
        <dbReference type="Proteomes" id="UP001165121"/>
    </source>
</evidence>
<reference evidence="14" key="1">
    <citation type="submission" date="2023-04" db="EMBL/GenBank/DDBJ databases">
        <title>Phytophthora fragariaefolia NBRC 109709.</title>
        <authorList>
            <person name="Ichikawa N."/>
            <person name="Sato H."/>
            <person name="Tonouchi N."/>
        </authorList>
    </citation>
    <scope>NUCLEOTIDE SEQUENCE</scope>
    <source>
        <strain evidence="14">NBRC 109709</strain>
    </source>
</reference>
<proteinExistence type="inferred from homology"/>
<dbReference type="SUPFAM" id="SSF64356">
    <property type="entry name" value="SNARE-like"/>
    <property type="match status" value="1"/>
</dbReference>